<feature type="transmembrane region" description="Helical" evidence="5">
    <location>
        <begin position="12"/>
        <end position="35"/>
    </location>
</feature>
<dbReference type="Pfam" id="PF02889">
    <property type="entry name" value="Sec63"/>
    <property type="match status" value="1"/>
</dbReference>
<dbReference type="PANTHER" id="PTHR24075:SF0">
    <property type="entry name" value="TRANSLOCATION PROTEIN SEC63 HOMOLOG"/>
    <property type="match status" value="1"/>
</dbReference>
<dbReference type="GO" id="GO:0003723">
    <property type="term" value="F:RNA binding"/>
    <property type="evidence" value="ECO:0007669"/>
    <property type="project" value="TreeGrafter"/>
</dbReference>
<name>A0A5K3FZM8_MESCO</name>
<keyword evidence="2 5" id="KW-0812">Transmembrane</keyword>
<sequence>MALPKWIIQKENTMLVVGVYAIVFMLMLPLVVGLWWSNSMKYSNTKVLLVTVRLFCGSFMYNPFMAMPRLIKLLSSAYEFNSQFNKEIICRPSDNVELPPLISQIPMFTIFKRAIVGAPYAIKARALIYAHMLRLDLPPKSLSVDKQYIIAQCPRLLEEMINSLLVVLSMTTEDRGSRKKMPQVMATIENCMHLTPMLVQALSPISASTPLLQLPHIGTTQLRQIAYAQRNLKTVRQIARLPDDKRRVVLSGLSEEQYRDVVSVLAAMPLVEIACRCEVSWA</sequence>
<dbReference type="GO" id="GO:0031207">
    <property type="term" value="C:Sec62/Sec63 complex"/>
    <property type="evidence" value="ECO:0007669"/>
    <property type="project" value="TreeGrafter"/>
</dbReference>
<dbReference type="InterPro" id="IPR004179">
    <property type="entry name" value="Sec63-dom"/>
</dbReference>
<dbReference type="PANTHER" id="PTHR24075">
    <property type="entry name" value="SEC63 DOMAIN-CONTAINING"/>
    <property type="match status" value="1"/>
</dbReference>
<evidence type="ECO:0000259" key="6">
    <source>
        <dbReference type="Pfam" id="PF02889"/>
    </source>
</evidence>
<dbReference type="AlphaFoldDB" id="A0A5K3FZM8"/>
<organism evidence="7">
    <name type="scientific">Mesocestoides corti</name>
    <name type="common">Flatworm</name>
    <dbReference type="NCBI Taxonomy" id="53468"/>
    <lineage>
        <taxon>Eukaryota</taxon>
        <taxon>Metazoa</taxon>
        <taxon>Spiralia</taxon>
        <taxon>Lophotrochozoa</taxon>
        <taxon>Platyhelminthes</taxon>
        <taxon>Cestoda</taxon>
        <taxon>Eucestoda</taxon>
        <taxon>Cyclophyllidea</taxon>
        <taxon>Mesocestoididae</taxon>
        <taxon>Mesocestoides</taxon>
    </lineage>
</organism>
<protein>
    <submittedName>
        <fullName evidence="7">SEC63 domain-containing protein</fullName>
    </submittedName>
</protein>
<dbReference type="WBParaSite" id="MCU_012196-RA">
    <property type="protein sequence ID" value="MCU_012196-RA"/>
    <property type="gene ID" value="MCU_012196"/>
</dbReference>
<dbReference type="Gene3D" id="1.10.150.20">
    <property type="entry name" value="5' to 3' exonuclease, C-terminal subdomain"/>
    <property type="match status" value="1"/>
</dbReference>
<dbReference type="Gene3D" id="1.10.3380.10">
    <property type="entry name" value="Sec63 N-terminal domain-like domain"/>
    <property type="match status" value="1"/>
</dbReference>
<keyword evidence="3 5" id="KW-1133">Transmembrane helix</keyword>
<evidence type="ECO:0000256" key="2">
    <source>
        <dbReference type="ARBA" id="ARBA00022692"/>
    </source>
</evidence>
<dbReference type="GO" id="GO:0008320">
    <property type="term" value="F:protein transmembrane transporter activity"/>
    <property type="evidence" value="ECO:0007669"/>
    <property type="project" value="TreeGrafter"/>
</dbReference>
<proteinExistence type="predicted"/>
<dbReference type="GO" id="GO:0006614">
    <property type="term" value="P:SRP-dependent cotranslational protein targeting to membrane"/>
    <property type="evidence" value="ECO:0007669"/>
    <property type="project" value="TreeGrafter"/>
</dbReference>
<keyword evidence="4 5" id="KW-0472">Membrane</keyword>
<evidence type="ECO:0000256" key="5">
    <source>
        <dbReference type="SAM" id="Phobius"/>
    </source>
</evidence>
<dbReference type="GO" id="GO:0006620">
    <property type="term" value="P:post-translational protein targeting to endoplasmic reticulum membrane"/>
    <property type="evidence" value="ECO:0007669"/>
    <property type="project" value="TreeGrafter"/>
</dbReference>
<feature type="transmembrane region" description="Helical" evidence="5">
    <location>
        <begin position="47"/>
        <end position="64"/>
    </location>
</feature>
<evidence type="ECO:0000313" key="7">
    <source>
        <dbReference type="WBParaSite" id="MCU_012196-RA"/>
    </source>
</evidence>
<comment type="subcellular location">
    <subcellularLocation>
        <location evidence="1">Membrane</location>
        <topology evidence="1">Multi-pass membrane protein</topology>
    </subcellularLocation>
</comment>
<accession>A0A5K3FZM8</accession>
<evidence type="ECO:0000256" key="3">
    <source>
        <dbReference type="ARBA" id="ARBA00022989"/>
    </source>
</evidence>
<reference evidence="7" key="1">
    <citation type="submission" date="2019-11" db="UniProtKB">
        <authorList>
            <consortium name="WormBaseParasite"/>
        </authorList>
    </citation>
    <scope>IDENTIFICATION</scope>
</reference>
<feature type="domain" description="SEC63" evidence="6">
    <location>
        <begin position="51"/>
        <end position="272"/>
    </location>
</feature>
<evidence type="ECO:0000256" key="4">
    <source>
        <dbReference type="ARBA" id="ARBA00023136"/>
    </source>
</evidence>
<dbReference type="SUPFAM" id="SSF158702">
    <property type="entry name" value="Sec63 N-terminal domain-like"/>
    <property type="match status" value="1"/>
</dbReference>
<evidence type="ECO:0000256" key="1">
    <source>
        <dbReference type="ARBA" id="ARBA00004141"/>
    </source>
</evidence>